<gene>
    <name evidence="1" type="ORF">L484_016788</name>
</gene>
<dbReference type="EMBL" id="KE346069">
    <property type="protein sequence ID" value="EXC25406.1"/>
    <property type="molecule type" value="Genomic_DNA"/>
</dbReference>
<accession>W9ST95</accession>
<organism evidence="1 2">
    <name type="scientific">Morus notabilis</name>
    <dbReference type="NCBI Taxonomy" id="981085"/>
    <lineage>
        <taxon>Eukaryota</taxon>
        <taxon>Viridiplantae</taxon>
        <taxon>Streptophyta</taxon>
        <taxon>Embryophyta</taxon>
        <taxon>Tracheophyta</taxon>
        <taxon>Spermatophyta</taxon>
        <taxon>Magnoliopsida</taxon>
        <taxon>eudicotyledons</taxon>
        <taxon>Gunneridae</taxon>
        <taxon>Pentapetalae</taxon>
        <taxon>rosids</taxon>
        <taxon>fabids</taxon>
        <taxon>Rosales</taxon>
        <taxon>Moraceae</taxon>
        <taxon>Moreae</taxon>
        <taxon>Morus</taxon>
    </lineage>
</organism>
<evidence type="ECO:0000313" key="2">
    <source>
        <dbReference type="Proteomes" id="UP000030645"/>
    </source>
</evidence>
<dbReference type="AlphaFoldDB" id="W9ST95"/>
<sequence>MVCNSPTHADLRQPPSSTPEFVASPGCRPPISLFAPPCPFSGRSYRCNALLPRQILASPRLFSARCGHLKALSFARSFR</sequence>
<dbReference type="Proteomes" id="UP000030645">
    <property type="component" value="Unassembled WGS sequence"/>
</dbReference>
<keyword evidence="2" id="KW-1185">Reference proteome</keyword>
<name>W9ST95_9ROSA</name>
<proteinExistence type="predicted"/>
<reference evidence="2" key="1">
    <citation type="submission" date="2013-01" db="EMBL/GenBank/DDBJ databases">
        <title>Draft Genome Sequence of a Mulberry Tree, Morus notabilis C.K. Schneid.</title>
        <authorList>
            <person name="He N."/>
            <person name="Zhao S."/>
        </authorList>
    </citation>
    <scope>NUCLEOTIDE SEQUENCE</scope>
</reference>
<protein>
    <submittedName>
        <fullName evidence="1">Uncharacterized protein</fullName>
    </submittedName>
</protein>
<evidence type="ECO:0000313" key="1">
    <source>
        <dbReference type="EMBL" id="EXC25406.1"/>
    </source>
</evidence>